<keyword evidence="11 14" id="KW-0472">Membrane</keyword>
<evidence type="ECO:0000256" key="6">
    <source>
        <dbReference type="ARBA" id="ARBA00022723"/>
    </source>
</evidence>
<comment type="subcellular location">
    <subcellularLocation>
        <location evidence="2">Membrane</location>
        <topology evidence="2">Single-pass membrane protein</topology>
    </subcellularLocation>
</comment>
<comment type="caution">
    <text evidence="15">The sequence shown here is derived from an EMBL/GenBank/DDBJ whole genome shotgun (WGS) entry which is preliminary data.</text>
</comment>
<keyword evidence="8 13" id="KW-0560">Oxidoreductase</keyword>
<evidence type="ECO:0000256" key="13">
    <source>
        <dbReference type="RuleBase" id="RU000461"/>
    </source>
</evidence>
<evidence type="ECO:0000256" key="14">
    <source>
        <dbReference type="SAM" id="Phobius"/>
    </source>
</evidence>
<dbReference type="InterPro" id="IPR047146">
    <property type="entry name" value="Cyt_P450_E_CYP52_fungi"/>
</dbReference>
<proteinExistence type="inferred from homology"/>
<evidence type="ECO:0000313" key="16">
    <source>
        <dbReference type="Proteomes" id="UP001251528"/>
    </source>
</evidence>
<evidence type="ECO:0000256" key="7">
    <source>
        <dbReference type="ARBA" id="ARBA00022989"/>
    </source>
</evidence>
<dbReference type="SUPFAM" id="SSF48264">
    <property type="entry name" value="Cytochrome P450"/>
    <property type="match status" value="1"/>
</dbReference>
<evidence type="ECO:0000256" key="1">
    <source>
        <dbReference type="ARBA" id="ARBA00001971"/>
    </source>
</evidence>
<dbReference type="Pfam" id="PF00067">
    <property type="entry name" value="p450"/>
    <property type="match status" value="1"/>
</dbReference>
<dbReference type="Gene3D" id="1.10.630.10">
    <property type="entry name" value="Cytochrome P450"/>
    <property type="match status" value="1"/>
</dbReference>
<dbReference type="EMBL" id="JASWJB010000001">
    <property type="protein sequence ID" value="KAK2617022.1"/>
    <property type="molecule type" value="Genomic_DNA"/>
</dbReference>
<dbReference type="InterPro" id="IPR036396">
    <property type="entry name" value="Cyt_P450_sf"/>
</dbReference>
<dbReference type="PANTHER" id="PTHR24287">
    <property type="entry name" value="P450, PUTATIVE (EUROFUNG)-RELATED"/>
    <property type="match status" value="1"/>
</dbReference>
<gene>
    <name evidence="15" type="ORF">QQS21_000113</name>
</gene>
<keyword evidence="6 12" id="KW-0479">Metal-binding</keyword>
<evidence type="ECO:0000256" key="4">
    <source>
        <dbReference type="ARBA" id="ARBA00022617"/>
    </source>
</evidence>
<dbReference type="GO" id="GO:0016020">
    <property type="term" value="C:membrane"/>
    <property type="evidence" value="ECO:0007669"/>
    <property type="project" value="UniProtKB-SubCell"/>
</dbReference>
<dbReference type="GO" id="GO:0020037">
    <property type="term" value="F:heme binding"/>
    <property type="evidence" value="ECO:0007669"/>
    <property type="project" value="InterPro"/>
</dbReference>
<evidence type="ECO:0000256" key="12">
    <source>
        <dbReference type="PIRSR" id="PIRSR602402-1"/>
    </source>
</evidence>
<dbReference type="PROSITE" id="PS00086">
    <property type="entry name" value="CYTOCHROME_P450"/>
    <property type="match status" value="1"/>
</dbReference>
<evidence type="ECO:0000256" key="11">
    <source>
        <dbReference type="ARBA" id="ARBA00023136"/>
    </source>
</evidence>
<keyword evidence="9 12" id="KW-0408">Iron</keyword>
<evidence type="ECO:0008006" key="17">
    <source>
        <dbReference type="Google" id="ProtNLM"/>
    </source>
</evidence>
<comment type="similarity">
    <text evidence="3 13">Belongs to the cytochrome P450 family.</text>
</comment>
<evidence type="ECO:0000256" key="5">
    <source>
        <dbReference type="ARBA" id="ARBA00022692"/>
    </source>
</evidence>
<dbReference type="GO" id="GO:0005506">
    <property type="term" value="F:iron ion binding"/>
    <property type="evidence" value="ECO:0007669"/>
    <property type="project" value="InterPro"/>
</dbReference>
<evidence type="ECO:0000313" key="15">
    <source>
        <dbReference type="EMBL" id="KAK2617022.1"/>
    </source>
</evidence>
<keyword evidence="4 12" id="KW-0349">Heme</keyword>
<feature type="transmembrane region" description="Helical" evidence="14">
    <location>
        <begin position="6"/>
        <end position="22"/>
    </location>
</feature>
<keyword evidence="5 14" id="KW-0812">Transmembrane</keyword>
<evidence type="ECO:0000256" key="3">
    <source>
        <dbReference type="ARBA" id="ARBA00010617"/>
    </source>
</evidence>
<accession>A0AAJ0D1K4</accession>
<dbReference type="AlphaFoldDB" id="A0AAJ0D1K4"/>
<dbReference type="PANTHER" id="PTHR24287:SF19">
    <property type="entry name" value="CYTOCHROME P450"/>
    <property type="match status" value="1"/>
</dbReference>
<dbReference type="InterPro" id="IPR017972">
    <property type="entry name" value="Cyt_P450_CS"/>
</dbReference>
<evidence type="ECO:0000256" key="10">
    <source>
        <dbReference type="ARBA" id="ARBA00023033"/>
    </source>
</evidence>
<dbReference type="GO" id="GO:0016712">
    <property type="term" value="F:oxidoreductase activity, acting on paired donors, with incorporation or reduction of molecular oxygen, reduced flavin or flavoprotein as one donor, and incorporation of one atom of oxygen"/>
    <property type="evidence" value="ECO:0007669"/>
    <property type="project" value="InterPro"/>
</dbReference>
<feature type="binding site" description="axial binding residue" evidence="12">
    <location>
        <position position="450"/>
    </location>
    <ligand>
        <name>heme</name>
        <dbReference type="ChEBI" id="CHEBI:30413"/>
    </ligand>
    <ligandPart>
        <name>Fe</name>
        <dbReference type="ChEBI" id="CHEBI:18248"/>
    </ligandPart>
</feature>
<sequence>MTSQILPGLALLIFVTVVRFLVGEWQYRRKARKLGCFPPAQYPHRFPWPLDPWGRDLKHQRLESFAKGWHNKAYREQFRQCGPTFEERSSKGTVLCTTDDNNWRTILALKSEDYNKEEVRTEAMMRFSGPGILTNEGPAWRHSRDLIKPLFVRAELSDVHRFERHVDQLLAVIPRDGCTIDMMPWMAKLFLDNSTGFIFGESFNSLGGNNEHVEEMLAAFKACRKGLGKSRVLGGKLPFFKDTDFEKNVDIVHAFIDRQVRRALEKASVGTAHESDVTPQHGYVLLDELAKEVQDPLRLRFEMLHVFMPSFQSISNIFSHVLFYLARNPGIWSDLRNQALALGDKPLTFELLKSLHSFRNVIYETLRIHGSSGRLSRTAIRDTVVPRGGGPDGQSPVFVPKGRTVMLELYAKFNDPKVWGDDVDTFRPGRFEGRRLKWDFVAFSGGPRICPAQQQALTQMIYLLVRLVKEFEVFENRDPCIEYIESASVVSESRNGVQVALHEFRNTSGRV</sequence>
<evidence type="ECO:0000256" key="2">
    <source>
        <dbReference type="ARBA" id="ARBA00004167"/>
    </source>
</evidence>
<dbReference type="PRINTS" id="PR01239">
    <property type="entry name" value="EP450IICYP52"/>
</dbReference>
<organism evidence="15 16">
    <name type="scientific">Conoideocrella luteorostrata</name>
    <dbReference type="NCBI Taxonomy" id="1105319"/>
    <lineage>
        <taxon>Eukaryota</taxon>
        <taxon>Fungi</taxon>
        <taxon>Dikarya</taxon>
        <taxon>Ascomycota</taxon>
        <taxon>Pezizomycotina</taxon>
        <taxon>Sordariomycetes</taxon>
        <taxon>Hypocreomycetidae</taxon>
        <taxon>Hypocreales</taxon>
        <taxon>Clavicipitaceae</taxon>
        <taxon>Conoideocrella</taxon>
    </lineage>
</organism>
<protein>
    <recommendedName>
        <fullName evidence="17">Cytochrome P450</fullName>
    </recommendedName>
</protein>
<evidence type="ECO:0000256" key="8">
    <source>
        <dbReference type="ARBA" id="ARBA00023002"/>
    </source>
</evidence>
<name>A0AAJ0D1K4_9HYPO</name>
<keyword evidence="7 14" id="KW-1133">Transmembrane helix</keyword>
<dbReference type="InterPro" id="IPR002974">
    <property type="entry name" value="Cyt_P450_E_CYP52_ascomycetes"/>
</dbReference>
<dbReference type="InterPro" id="IPR002402">
    <property type="entry name" value="Cyt_P450_E_grp-II"/>
</dbReference>
<dbReference type="PRINTS" id="PR00464">
    <property type="entry name" value="EP450II"/>
</dbReference>
<keyword evidence="16" id="KW-1185">Reference proteome</keyword>
<dbReference type="InterPro" id="IPR001128">
    <property type="entry name" value="Cyt_P450"/>
</dbReference>
<comment type="cofactor">
    <cofactor evidence="1 12">
        <name>heme</name>
        <dbReference type="ChEBI" id="CHEBI:30413"/>
    </cofactor>
</comment>
<reference evidence="15" key="1">
    <citation type="submission" date="2023-06" db="EMBL/GenBank/DDBJ databases">
        <title>Conoideocrella luteorostrata (Hypocreales: Clavicipitaceae), a potential biocontrol fungus for elongate hemlock scale in United States Christmas tree production areas.</title>
        <authorList>
            <person name="Barrett H."/>
            <person name="Lovett B."/>
            <person name="Macias A.M."/>
            <person name="Stajich J.E."/>
            <person name="Kasson M.T."/>
        </authorList>
    </citation>
    <scope>NUCLEOTIDE SEQUENCE</scope>
    <source>
        <strain evidence="15">ARSEF 14590</strain>
    </source>
</reference>
<dbReference type="Proteomes" id="UP001251528">
    <property type="component" value="Unassembled WGS sequence"/>
</dbReference>
<keyword evidence="10 13" id="KW-0503">Monooxygenase</keyword>
<evidence type="ECO:0000256" key="9">
    <source>
        <dbReference type="ARBA" id="ARBA00023004"/>
    </source>
</evidence>